<dbReference type="KEGG" id="pprc:PFLCHA0_c26490"/>
<dbReference type="HOGENOM" id="CLU_170093_0_0_6"/>
<dbReference type="InterPro" id="IPR056077">
    <property type="entry name" value="DUF7660"/>
</dbReference>
<dbReference type="AlphaFoldDB" id="A0A2C9EL91"/>
<accession>A0A2C9EL91</accession>
<dbReference type="Pfam" id="PF24693">
    <property type="entry name" value="DUF7660"/>
    <property type="match status" value="1"/>
</dbReference>
<evidence type="ECO:0000259" key="1">
    <source>
        <dbReference type="Pfam" id="PF24693"/>
    </source>
</evidence>
<protein>
    <recommendedName>
        <fullName evidence="1">DUF7660 domain-containing protein</fullName>
    </recommendedName>
</protein>
<dbReference type="RefSeq" id="WP_011060880.1">
    <property type="nucleotide sequence ID" value="NC_021237.1"/>
</dbReference>
<name>A0A2C9EL91_PSEPH</name>
<organism evidence="2 3">
    <name type="scientific">Pseudomonas protegens (strain DSM 19095 / LMG 27888 / CFBP 6595 / CHA0)</name>
    <dbReference type="NCBI Taxonomy" id="1124983"/>
    <lineage>
        <taxon>Bacteria</taxon>
        <taxon>Pseudomonadati</taxon>
        <taxon>Pseudomonadota</taxon>
        <taxon>Gammaproteobacteria</taxon>
        <taxon>Pseudomonadales</taxon>
        <taxon>Pseudomonadaceae</taxon>
        <taxon>Pseudomonas</taxon>
    </lineage>
</organism>
<evidence type="ECO:0000313" key="3">
    <source>
        <dbReference type="Proteomes" id="UP000013940"/>
    </source>
</evidence>
<dbReference type="EMBL" id="CP003190">
    <property type="protein sequence ID" value="AGL84420.1"/>
    <property type="molecule type" value="Genomic_DNA"/>
</dbReference>
<dbReference type="GeneID" id="57475640"/>
<feature type="domain" description="DUF7660" evidence="1">
    <location>
        <begin position="14"/>
        <end position="89"/>
    </location>
</feature>
<reference evidence="3" key="1">
    <citation type="journal article" date="2014" name="Genome Announc.">
        <title>Full-genome sequence of the plant growth-promoting bacterium Pseudomonas protegens CHA0.</title>
        <authorList>
            <person name="Jousset A."/>
            <person name="Schuldes J."/>
            <person name="Keel C."/>
            <person name="Maurhofer M."/>
            <person name="Daniel R."/>
            <person name="Scheu S."/>
            <person name="Thuermer A."/>
        </authorList>
    </citation>
    <scope>NUCLEOTIDE SEQUENCE [LARGE SCALE GENOMIC DNA]</scope>
    <source>
        <strain evidence="3">DSM 19095 / LMG 27888 / CFBP 6595 / CHA0</strain>
    </source>
</reference>
<sequence>MDLEQRLQQVHDEQSFLDFVQALIADRRQAQRMAQAGEADSWQNHCIEDFLDGAHAWAEATGIGATQGLVEASPWQRFAVFLYCGKIYE</sequence>
<dbReference type="Proteomes" id="UP000013940">
    <property type="component" value="Chromosome"/>
</dbReference>
<gene>
    <name evidence="2" type="ORF">PFLCHA0_c26490</name>
</gene>
<evidence type="ECO:0000313" key="2">
    <source>
        <dbReference type="EMBL" id="AGL84420.1"/>
    </source>
</evidence>
<proteinExistence type="predicted"/>